<organism evidence="1 3">
    <name type="scientific">Escherichia coli 1-250-04_S3_C1</name>
    <dbReference type="NCBI Taxonomy" id="1444135"/>
    <lineage>
        <taxon>Bacteria</taxon>
        <taxon>Pseudomonadati</taxon>
        <taxon>Pseudomonadota</taxon>
        <taxon>Gammaproteobacteria</taxon>
        <taxon>Enterobacterales</taxon>
        <taxon>Enterobacteriaceae</taxon>
        <taxon>Escherichia</taxon>
    </lineage>
</organism>
<proteinExistence type="predicted"/>
<accession>A0AAN4NSC3</accession>
<dbReference type="NCBIfam" id="NF040796">
    <property type="entry name" value="toxic_TimP"/>
    <property type="match status" value="1"/>
</dbReference>
<dbReference type="EMBL" id="JJLU01000090">
    <property type="protein sequence ID" value="EZJ84464.1"/>
    <property type="molecule type" value="Genomic_DNA"/>
</dbReference>
<reference evidence="1 3" key="1">
    <citation type="submission" date="2014-03" db="EMBL/GenBank/DDBJ databases">
        <title>Genetic Variability of E. coli after antibiotic treatment.</title>
        <authorList>
            <person name="Silbergeld E."/>
            <person name="Coles C."/>
            <person name="Seidman J.C."/>
            <person name="You Y."/>
            <person name="George J."/>
            <person name="Nadendla S."/>
            <person name="Huot H."/>
            <person name="Daugherty S.C."/>
            <person name="Nagaraj S."/>
            <person name="Ott S."/>
            <person name="Klega K."/>
            <person name="Rasko D."/>
        </authorList>
    </citation>
    <scope>NUCLEOTIDE SEQUENCE [LARGE SCALE GENOMIC DNA]</scope>
    <source>
        <strain evidence="1 3">1-250-04_S3_C1</strain>
    </source>
</reference>
<dbReference type="EMBL" id="JJLU01000090">
    <property type="protein sequence ID" value="EZJ84461.1"/>
    <property type="molecule type" value="Genomic_DNA"/>
</dbReference>
<dbReference type="AlphaFoldDB" id="A0AAN4NSC3"/>
<sequence>MKIRCFCIVLIVSGALLTEVNNNLSLSGNNLLVVNNLQNSR</sequence>
<evidence type="ECO:0000313" key="1">
    <source>
        <dbReference type="EMBL" id="EZJ84461.1"/>
    </source>
</evidence>
<comment type="caution">
    <text evidence="1">The sequence shown here is derived from an EMBL/GenBank/DDBJ whole genome shotgun (WGS) entry which is preliminary data.</text>
</comment>
<evidence type="ECO:0000313" key="3">
    <source>
        <dbReference type="Proteomes" id="UP000024043"/>
    </source>
</evidence>
<dbReference type="RefSeq" id="WP_001491247.1">
    <property type="nucleotide sequence ID" value="NZ_JJLU01000090.1"/>
</dbReference>
<name>A0AAN4NSC3_ECOLX</name>
<dbReference type="GeneID" id="79049689"/>
<evidence type="ECO:0000313" key="2">
    <source>
        <dbReference type="EMBL" id="EZJ84464.1"/>
    </source>
</evidence>
<gene>
    <name evidence="2" type="ORF">AC00_2925</name>
    <name evidence="1" type="ORF">AC00_2928</name>
</gene>
<dbReference type="Proteomes" id="UP000024043">
    <property type="component" value="Unassembled WGS sequence"/>
</dbReference>
<protein>
    <submittedName>
        <fullName evidence="1">Uncharacterized protein</fullName>
    </submittedName>
</protein>